<dbReference type="GO" id="GO:0050660">
    <property type="term" value="F:flavin adenine dinucleotide binding"/>
    <property type="evidence" value="ECO:0007669"/>
    <property type="project" value="InterPro"/>
</dbReference>
<dbReference type="Gene3D" id="3.40.50.1220">
    <property type="entry name" value="TPP-binding domain"/>
    <property type="match status" value="1"/>
</dbReference>
<dbReference type="Pfam" id="PF00766">
    <property type="entry name" value="ETF_alpha"/>
    <property type="match status" value="1"/>
</dbReference>
<keyword evidence="4" id="KW-0285">Flavoprotein</keyword>
<dbReference type="InterPro" id="IPR014731">
    <property type="entry name" value="ETF_asu_C"/>
</dbReference>
<evidence type="ECO:0000313" key="9">
    <source>
        <dbReference type="Proteomes" id="UP000285258"/>
    </source>
</evidence>
<gene>
    <name evidence="8" type="ORF">DMP12_08675</name>
</gene>
<proteinExistence type="inferred from homology"/>
<dbReference type="Pfam" id="PF01012">
    <property type="entry name" value="ETF"/>
    <property type="match status" value="1"/>
</dbReference>
<feature type="domain" description="Electron transfer flavoprotein alpha/beta-subunit N-terminal" evidence="7">
    <location>
        <begin position="7"/>
        <end position="182"/>
    </location>
</feature>
<evidence type="ECO:0000256" key="4">
    <source>
        <dbReference type="ARBA" id="ARBA00022630"/>
    </source>
</evidence>
<reference evidence="9" key="1">
    <citation type="submission" date="2018-05" db="EMBL/GenBank/DDBJ databases">
        <title>Genome Sequencing of selected type strains of the family Eggerthellaceae.</title>
        <authorList>
            <person name="Danylec N."/>
            <person name="Stoll D.A."/>
            <person name="Doetsch A."/>
            <person name="Huch M."/>
        </authorList>
    </citation>
    <scope>NUCLEOTIDE SEQUENCE [LARGE SCALE GENOMIC DNA]</scope>
    <source>
        <strain evidence="9">DSM 27213</strain>
    </source>
</reference>
<dbReference type="InterPro" id="IPR029035">
    <property type="entry name" value="DHS-like_NAD/FAD-binding_dom"/>
</dbReference>
<comment type="function">
    <text evidence="5">The electron transfer flavoprotein serves as a specific electron acceptor for other dehydrogenases. It transfers the electrons to the main respiratory chain via ETF-ubiquinone oxidoreductase (ETF dehydrogenase).</text>
</comment>
<comment type="cofactor">
    <cofactor evidence="6">
        <name>FAD</name>
        <dbReference type="ChEBI" id="CHEBI:57692"/>
    </cofactor>
    <text evidence="6">Binds 1 FAD per dimer.</text>
</comment>
<dbReference type="PANTHER" id="PTHR43153">
    <property type="entry name" value="ELECTRON TRANSFER FLAVOPROTEIN ALPHA"/>
    <property type="match status" value="1"/>
</dbReference>
<evidence type="ECO:0000256" key="2">
    <source>
        <dbReference type="ARBA" id="ARBA00011355"/>
    </source>
</evidence>
<dbReference type="SUPFAM" id="SSF52467">
    <property type="entry name" value="DHS-like NAD/FAD-binding domain"/>
    <property type="match status" value="1"/>
</dbReference>
<dbReference type="GO" id="GO:0009055">
    <property type="term" value="F:electron transfer activity"/>
    <property type="evidence" value="ECO:0007669"/>
    <property type="project" value="InterPro"/>
</dbReference>
<dbReference type="InterPro" id="IPR014730">
    <property type="entry name" value="ETF_a/b_N"/>
</dbReference>
<dbReference type="PANTHER" id="PTHR43153:SF1">
    <property type="entry name" value="ELECTRON TRANSFER FLAVOPROTEIN SUBUNIT ALPHA, MITOCHONDRIAL"/>
    <property type="match status" value="1"/>
</dbReference>
<dbReference type="FunFam" id="3.40.50.1220:FF:000004">
    <property type="entry name" value="Electron transfer flavoprotein"/>
    <property type="match status" value="1"/>
</dbReference>
<dbReference type="EMBL" id="QIBW01000009">
    <property type="protein sequence ID" value="ROT89503.1"/>
    <property type="molecule type" value="Genomic_DNA"/>
</dbReference>
<dbReference type="RefSeq" id="WP_096228016.1">
    <property type="nucleotide sequence ID" value="NZ_CP168029.1"/>
</dbReference>
<dbReference type="SMART" id="SM00893">
    <property type="entry name" value="ETF"/>
    <property type="match status" value="1"/>
</dbReference>
<keyword evidence="6" id="KW-0274">FAD</keyword>
<evidence type="ECO:0000256" key="1">
    <source>
        <dbReference type="ARBA" id="ARBA00005817"/>
    </source>
</evidence>
<dbReference type="Gene3D" id="3.40.50.620">
    <property type="entry name" value="HUPs"/>
    <property type="match status" value="1"/>
</dbReference>
<evidence type="ECO:0000256" key="6">
    <source>
        <dbReference type="PIRSR" id="PIRSR000089-1"/>
    </source>
</evidence>
<feature type="binding site" evidence="6">
    <location>
        <begin position="229"/>
        <end position="230"/>
    </location>
    <ligand>
        <name>FAD</name>
        <dbReference type="ChEBI" id="CHEBI:57692"/>
    </ligand>
</feature>
<comment type="caution">
    <text evidence="8">The sequence shown here is derived from an EMBL/GenBank/DDBJ whole genome shotgun (WGS) entry which is preliminary data.</text>
</comment>
<accession>A0A423UJM3</accession>
<dbReference type="InterPro" id="IPR014729">
    <property type="entry name" value="Rossmann-like_a/b/a_fold"/>
</dbReference>
<sequence length="314" mass="32140">MSALSKVWVVSEAPERFAALGAVGRRLGERVEAVAVGEGAAQAAASCGAEAVYTVAVPEGGLVEDCAAAIAGAAGEHAPRAVLFAAGKRTRLMAARVAAELGTRVLNDVGRIWVDDDGALLAEHMVYGGKAFAVERVREGCAVALLAEGLLVSEPVVEGAAQEAAVSELPAASAAASARLVERRPRTVEPVNLAAARRVVSVGRGVAAQEDLALVDELAAALEAEVGCTRPVAEGSGWMARERYIGVSGALLKPDLFVAVGLSGQIQHMVGANSAKTIVAVNKDKNAPVFKQCDYGIVADLYEVLPKLSAALGV</sequence>
<evidence type="ECO:0000313" key="8">
    <source>
        <dbReference type="EMBL" id="ROT89503.1"/>
    </source>
</evidence>
<dbReference type="PIRSF" id="PIRSF000089">
    <property type="entry name" value="Electra_flavoP_a"/>
    <property type="match status" value="1"/>
</dbReference>
<keyword evidence="3" id="KW-0813">Transport</keyword>
<feature type="binding site" evidence="6">
    <location>
        <begin position="261"/>
        <end position="268"/>
    </location>
    <ligand>
        <name>FAD</name>
        <dbReference type="ChEBI" id="CHEBI:57692"/>
    </ligand>
</feature>
<evidence type="ECO:0000259" key="7">
    <source>
        <dbReference type="SMART" id="SM00893"/>
    </source>
</evidence>
<organism evidence="8 9">
    <name type="scientific">Gordonibacter urolithinfaciens</name>
    <dbReference type="NCBI Taxonomy" id="1335613"/>
    <lineage>
        <taxon>Bacteria</taxon>
        <taxon>Bacillati</taxon>
        <taxon>Actinomycetota</taxon>
        <taxon>Coriobacteriia</taxon>
        <taxon>Eggerthellales</taxon>
        <taxon>Eggerthellaceae</taxon>
        <taxon>Gordonibacter</taxon>
    </lineage>
</organism>
<feature type="binding site" evidence="6">
    <location>
        <position position="204"/>
    </location>
    <ligand>
        <name>FAD</name>
        <dbReference type="ChEBI" id="CHEBI:57692"/>
    </ligand>
</feature>
<evidence type="ECO:0000256" key="5">
    <source>
        <dbReference type="ARBA" id="ARBA00025649"/>
    </source>
</evidence>
<dbReference type="GO" id="GO:0033539">
    <property type="term" value="P:fatty acid beta-oxidation using acyl-CoA dehydrogenase"/>
    <property type="evidence" value="ECO:0007669"/>
    <property type="project" value="TreeGrafter"/>
</dbReference>
<evidence type="ECO:0000256" key="3">
    <source>
        <dbReference type="ARBA" id="ARBA00022448"/>
    </source>
</evidence>
<dbReference type="Proteomes" id="UP000285258">
    <property type="component" value="Unassembled WGS sequence"/>
</dbReference>
<comment type="similarity">
    <text evidence="1">Belongs to the ETF alpha-subunit/FixB family.</text>
</comment>
<comment type="subunit">
    <text evidence="2">Heterodimer of an alpha and a beta subunit.</text>
</comment>
<name>A0A423UJM3_9ACTN</name>
<dbReference type="InterPro" id="IPR001308">
    <property type="entry name" value="ETF_a/FixB"/>
</dbReference>
<protein>
    <submittedName>
        <fullName evidence="8">Electron transfer flavoprotein subunit alpha</fullName>
    </submittedName>
</protein>
<feature type="binding site" evidence="6">
    <location>
        <position position="282"/>
    </location>
    <ligand>
        <name>FAD</name>
        <dbReference type="ChEBI" id="CHEBI:57692"/>
    </ligand>
</feature>
<dbReference type="SUPFAM" id="SSF52402">
    <property type="entry name" value="Adenine nucleotide alpha hydrolases-like"/>
    <property type="match status" value="1"/>
</dbReference>
<dbReference type="AlphaFoldDB" id="A0A423UJM3"/>